<reference evidence="2 3" key="1">
    <citation type="submission" date="2018-08" db="EMBL/GenBank/DDBJ databases">
        <title>Draft genome of candidate division NPL-UPA2 bacterium Unc8 that adapted to ultra-basic serpentinizing groundwater.</title>
        <authorList>
            <person name="Ishii S."/>
            <person name="Suzuki S."/>
            <person name="Nealson K.H."/>
        </authorList>
    </citation>
    <scope>NUCLEOTIDE SEQUENCE [LARGE SCALE GENOMIC DNA]</scope>
    <source>
        <strain evidence="2">Unc8</strain>
    </source>
</reference>
<dbReference type="EMBL" id="NDHY01000002">
    <property type="protein sequence ID" value="RII00764.1"/>
    <property type="molecule type" value="Genomic_DNA"/>
</dbReference>
<name>A0A399FX17_UNCN2</name>
<dbReference type="AlphaFoldDB" id="A0A399FX17"/>
<dbReference type="InterPro" id="IPR051047">
    <property type="entry name" value="AccD/PCCB"/>
</dbReference>
<dbReference type="GO" id="GO:0004658">
    <property type="term" value="F:propionyl-CoA carboxylase activity"/>
    <property type="evidence" value="ECO:0007669"/>
    <property type="project" value="TreeGrafter"/>
</dbReference>
<sequence>MSEQKHQDIKRLQELRDIAKKGGGESKIQRQRQRGKLTVRERLDMLFDKDTFLETGILATDEDKNKPDADGIVTGYGKVDGRYVGIIAYDYTVKGNSMGRIGEEKATRIREITLKSKIPMVWIMDSGGARIRPSEKGGFGGTGEQIAFFANSGWLFKEESLMSGIIPLVGAMMGAGICRHRIHTGAF</sequence>
<dbReference type="InterPro" id="IPR029045">
    <property type="entry name" value="ClpP/crotonase-like_dom_sf"/>
</dbReference>
<feature type="domain" description="CoA carboxyltransferase N-terminal" evidence="1">
    <location>
        <begin position="5"/>
        <end position="187"/>
    </location>
</feature>
<evidence type="ECO:0000259" key="1">
    <source>
        <dbReference type="PROSITE" id="PS50980"/>
    </source>
</evidence>
<dbReference type="PROSITE" id="PS50980">
    <property type="entry name" value="COA_CT_NTER"/>
    <property type="match status" value="1"/>
</dbReference>
<comment type="caution">
    <text evidence="2">The sequence shown here is derived from an EMBL/GenBank/DDBJ whole genome shotgun (WGS) entry which is preliminary data.</text>
</comment>
<dbReference type="PANTHER" id="PTHR43842">
    <property type="entry name" value="PROPIONYL-COA CARBOXYLASE BETA CHAIN"/>
    <property type="match status" value="1"/>
</dbReference>
<dbReference type="Proteomes" id="UP000266287">
    <property type="component" value="Unassembled WGS sequence"/>
</dbReference>
<proteinExistence type="predicted"/>
<dbReference type="Pfam" id="PF01039">
    <property type="entry name" value="Carboxyl_trans"/>
    <property type="match status" value="1"/>
</dbReference>
<dbReference type="SUPFAM" id="SSF52096">
    <property type="entry name" value="ClpP/crotonase"/>
    <property type="match status" value="1"/>
</dbReference>
<protein>
    <recommendedName>
        <fullName evidence="1">CoA carboxyltransferase N-terminal domain-containing protein</fullName>
    </recommendedName>
</protein>
<dbReference type="InterPro" id="IPR034733">
    <property type="entry name" value="AcCoA_carboxyl_beta"/>
</dbReference>
<dbReference type="Gene3D" id="3.90.226.10">
    <property type="entry name" value="2-enoyl-CoA Hydratase, Chain A, domain 1"/>
    <property type="match status" value="1"/>
</dbReference>
<dbReference type="PANTHER" id="PTHR43842:SF2">
    <property type="entry name" value="PROPIONYL-COA CARBOXYLASE BETA CHAIN, MITOCHONDRIAL"/>
    <property type="match status" value="1"/>
</dbReference>
<evidence type="ECO:0000313" key="3">
    <source>
        <dbReference type="Proteomes" id="UP000266287"/>
    </source>
</evidence>
<evidence type="ECO:0000313" key="2">
    <source>
        <dbReference type="EMBL" id="RII00764.1"/>
    </source>
</evidence>
<dbReference type="InterPro" id="IPR011762">
    <property type="entry name" value="COA_CT_N"/>
</dbReference>
<organism evidence="2 3">
    <name type="scientific">candidate division NPL-UPA2 bacterium Unc8</name>
    <dbReference type="NCBI Taxonomy" id="1980939"/>
    <lineage>
        <taxon>Bacteria</taxon>
    </lineage>
</organism>
<gene>
    <name evidence="2" type="ORF">B9J77_01755</name>
</gene>
<accession>A0A399FX17</accession>